<dbReference type="InterPro" id="IPR032823">
    <property type="entry name" value="BCA_ABC_TP_C"/>
</dbReference>
<evidence type="ECO:0000259" key="10">
    <source>
        <dbReference type="PROSITE" id="PS50893"/>
    </source>
</evidence>
<keyword evidence="7 9" id="KW-1133">Transmembrane helix</keyword>
<evidence type="ECO:0000256" key="3">
    <source>
        <dbReference type="ARBA" id="ARBA00022475"/>
    </source>
</evidence>
<evidence type="ECO:0000256" key="1">
    <source>
        <dbReference type="ARBA" id="ARBA00004651"/>
    </source>
</evidence>
<keyword evidence="6 11" id="KW-0067">ATP-binding</keyword>
<keyword evidence="5" id="KW-0547">Nucleotide-binding</keyword>
<protein>
    <submittedName>
        <fullName evidence="11">ABC transporter ATP-binding protein</fullName>
    </submittedName>
</protein>
<dbReference type="RefSeq" id="WP_099956934.1">
    <property type="nucleotide sequence ID" value="NZ_CP028844.1"/>
</dbReference>
<feature type="transmembrane region" description="Helical" evidence="9">
    <location>
        <begin position="152"/>
        <end position="174"/>
    </location>
</feature>
<evidence type="ECO:0000256" key="6">
    <source>
        <dbReference type="ARBA" id="ARBA00022840"/>
    </source>
</evidence>
<name>A0A2R4WUT2_9HYPH</name>
<dbReference type="InterPro" id="IPR051120">
    <property type="entry name" value="ABC_AA/LPS_Transport"/>
</dbReference>
<dbReference type="PANTHER" id="PTHR45772:SF9">
    <property type="entry name" value="CONSERVED COMPONENT OF ABC TRANSPORTER FOR NATURAL AMINO ACIDS"/>
    <property type="match status" value="1"/>
</dbReference>
<dbReference type="EMBL" id="CP028844">
    <property type="protein sequence ID" value="AWB25265.1"/>
    <property type="molecule type" value="Genomic_DNA"/>
</dbReference>
<dbReference type="GO" id="GO:0005524">
    <property type="term" value="F:ATP binding"/>
    <property type="evidence" value="ECO:0007669"/>
    <property type="project" value="UniProtKB-KW"/>
</dbReference>
<keyword evidence="4 9" id="KW-0812">Transmembrane</keyword>
<dbReference type="CDD" id="cd03219">
    <property type="entry name" value="ABC_Mj1267_LivG_branched"/>
    <property type="match status" value="1"/>
</dbReference>
<dbReference type="InterPro" id="IPR001851">
    <property type="entry name" value="ABC_transp_permease"/>
</dbReference>
<evidence type="ECO:0000256" key="9">
    <source>
        <dbReference type="SAM" id="Phobius"/>
    </source>
</evidence>
<proteinExistence type="predicted"/>
<dbReference type="GO" id="GO:0016887">
    <property type="term" value="F:ATP hydrolysis activity"/>
    <property type="evidence" value="ECO:0007669"/>
    <property type="project" value="InterPro"/>
</dbReference>
<feature type="transmembrane region" description="Helical" evidence="9">
    <location>
        <begin position="204"/>
        <end position="221"/>
    </location>
</feature>
<dbReference type="InterPro" id="IPR043428">
    <property type="entry name" value="LivM-like"/>
</dbReference>
<feature type="transmembrane region" description="Helical" evidence="9">
    <location>
        <begin position="257"/>
        <end position="276"/>
    </location>
</feature>
<feature type="transmembrane region" description="Helical" evidence="9">
    <location>
        <begin position="58"/>
        <end position="75"/>
    </location>
</feature>
<feature type="transmembrane region" description="Helical" evidence="9">
    <location>
        <begin position="81"/>
        <end position="102"/>
    </location>
</feature>
<accession>A0A2R4WUT2</accession>
<evidence type="ECO:0000256" key="8">
    <source>
        <dbReference type="ARBA" id="ARBA00023136"/>
    </source>
</evidence>
<sequence length="599" mass="62698">MRDILIAVALAVAAAALTAALDNDFYLRILFSICVYFLCATGMNVLLGFAGQKSLGQAGLFAAGAYAAALLTTAADLDPWLSLGLATVISAGCGVLIAAPSLRVKGPSLAMVTLAFGIVVEKLVTEVSDVFGGAMGIYAIKPLTFGGAPLTMAGWVLFAIGLCLVVHLLVRNLLVGRFGRAFRSIQADEVAAGAVGVPVLRLKVLAFVIAAATCGLAGALVAQQNQYINSDFITFNLSVFILLTVLFGGSGSLAGPLFGAVILTVLSSVLARWTWIEHFVNGALLLFALYAMPRGVAGVVTDLIERLVPGPRGGTESGAPHAVGLPTRPGIRGDGAPLLQTVSLSKSYGGVKPARDVSVTLTGGHIHALIGPNGAGKSTLINMLSGIVRPSDGRILFRGRDLARQPVHAICRLGIGRTFQNLRLFRDLTVMENVLLGSHDRMRNGVLRSLLGLGGPEERAARRRAADILAFVGLSHLASAKAGSLAYGLQRRVELARALATEPALLLLDEPAAGLNPQETDALGDLILRIRDQGITILLVEHHMDMVMRISDHVVVLDYGETIAEGTPAAIQRDPRVTAAYLGSDDVSLTLARPEALAS</sequence>
<evidence type="ECO:0000313" key="11">
    <source>
        <dbReference type="EMBL" id="AWB25265.1"/>
    </source>
</evidence>
<feature type="domain" description="ABC transporter" evidence="10">
    <location>
        <begin position="339"/>
        <end position="584"/>
    </location>
</feature>
<dbReference type="PROSITE" id="PS50893">
    <property type="entry name" value="ABC_TRANSPORTER_2"/>
    <property type="match status" value="1"/>
</dbReference>
<dbReference type="Pfam" id="PF00005">
    <property type="entry name" value="ABC_tran"/>
    <property type="match status" value="1"/>
</dbReference>
<feature type="transmembrane region" description="Helical" evidence="9">
    <location>
        <begin position="233"/>
        <end position="250"/>
    </location>
</feature>
<keyword evidence="8 9" id="KW-0472">Membrane</keyword>
<dbReference type="GO" id="GO:0005886">
    <property type="term" value="C:plasma membrane"/>
    <property type="evidence" value="ECO:0007669"/>
    <property type="project" value="UniProtKB-SubCell"/>
</dbReference>
<evidence type="ECO:0000256" key="2">
    <source>
        <dbReference type="ARBA" id="ARBA00022448"/>
    </source>
</evidence>
<dbReference type="PANTHER" id="PTHR45772">
    <property type="entry name" value="CONSERVED COMPONENT OF ABC TRANSPORTER FOR NATURAL AMINO ACIDS-RELATED"/>
    <property type="match status" value="1"/>
</dbReference>
<dbReference type="Proteomes" id="UP000244755">
    <property type="component" value="Chromosome 2"/>
</dbReference>
<evidence type="ECO:0000256" key="4">
    <source>
        <dbReference type="ARBA" id="ARBA00022692"/>
    </source>
</evidence>
<keyword evidence="2" id="KW-0813">Transport</keyword>
<dbReference type="GO" id="GO:0015658">
    <property type="term" value="F:branched-chain amino acid transmembrane transporter activity"/>
    <property type="evidence" value="ECO:0007669"/>
    <property type="project" value="InterPro"/>
</dbReference>
<dbReference type="AlphaFoldDB" id="A0A2R4WUT2"/>
<evidence type="ECO:0000256" key="7">
    <source>
        <dbReference type="ARBA" id="ARBA00022989"/>
    </source>
</evidence>
<keyword evidence="3" id="KW-1003">Cell membrane</keyword>
<dbReference type="Gene3D" id="3.40.50.300">
    <property type="entry name" value="P-loop containing nucleotide triphosphate hydrolases"/>
    <property type="match status" value="1"/>
</dbReference>
<dbReference type="CDD" id="cd06581">
    <property type="entry name" value="TM_PBP1_LivM_like"/>
    <property type="match status" value="1"/>
</dbReference>
<dbReference type="FunFam" id="3.40.50.300:FF:000421">
    <property type="entry name" value="Branched-chain amino acid ABC transporter ATP-binding protein"/>
    <property type="match status" value="1"/>
</dbReference>
<dbReference type="OrthoDB" id="9805029at2"/>
<dbReference type="InterPro" id="IPR003439">
    <property type="entry name" value="ABC_transporter-like_ATP-bd"/>
</dbReference>
<dbReference type="SMART" id="SM00382">
    <property type="entry name" value="AAA"/>
    <property type="match status" value="1"/>
</dbReference>
<evidence type="ECO:0000313" key="12">
    <source>
        <dbReference type="Proteomes" id="UP000244755"/>
    </source>
</evidence>
<keyword evidence="12" id="KW-1185">Reference proteome</keyword>
<reference evidence="11 12" key="1">
    <citation type="submission" date="2018-04" db="EMBL/GenBank/DDBJ databases">
        <title>Methylobacterium sp. PR1016A genome.</title>
        <authorList>
            <person name="Park W."/>
        </authorList>
    </citation>
    <scope>NUCLEOTIDE SEQUENCE [LARGE SCALE GENOMIC DNA]</scope>
    <source>
        <strain evidence="11 12">PR1016A</strain>
    </source>
</reference>
<evidence type="ECO:0000256" key="5">
    <source>
        <dbReference type="ARBA" id="ARBA00022741"/>
    </source>
</evidence>
<dbReference type="InterPro" id="IPR027417">
    <property type="entry name" value="P-loop_NTPase"/>
</dbReference>
<dbReference type="SUPFAM" id="SSF52540">
    <property type="entry name" value="P-loop containing nucleoside triphosphate hydrolases"/>
    <property type="match status" value="1"/>
</dbReference>
<dbReference type="Pfam" id="PF02653">
    <property type="entry name" value="BPD_transp_2"/>
    <property type="match status" value="1"/>
</dbReference>
<dbReference type="KEGG" id="mee:DA075_30510"/>
<feature type="transmembrane region" description="Helical" evidence="9">
    <location>
        <begin position="30"/>
        <end position="51"/>
    </location>
</feature>
<comment type="subcellular location">
    <subcellularLocation>
        <location evidence="1">Cell membrane</location>
        <topology evidence="1">Multi-pass membrane protein</topology>
    </subcellularLocation>
</comment>
<gene>
    <name evidence="11" type="ORF">DA075_30510</name>
</gene>
<organism evidence="11 12">
    <name type="scientific">Methylobacterium currus</name>
    <dbReference type="NCBI Taxonomy" id="2051553"/>
    <lineage>
        <taxon>Bacteria</taxon>
        <taxon>Pseudomonadati</taxon>
        <taxon>Pseudomonadota</taxon>
        <taxon>Alphaproteobacteria</taxon>
        <taxon>Hyphomicrobiales</taxon>
        <taxon>Methylobacteriaceae</taxon>
        <taxon>Methylobacterium</taxon>
    </lineage>
</organism>
<dbReference type="InterPro" id="IPR003593">
    <property type="entry name" value="AAA+_ATPase"/>
</dbReference>
<dbReference type="Pfam" id="PF12399">
    <property type="entry name" value="BCA_ABC_TP_C"/>
    <property type="match status" value="1"/>
</dbReference>